<dbReference type="GO" id="GO:0006260">
    <property type="term" value="P:DNA replication"/>
    <property type="evidence" value="ECO:0007669"/>
    <property type="project" value="TreeGrafter"/>
</dbReference>
<evidence type="ECO:0000259" key="4">
    <source>
        <dbReference type="SMART" id="SM00382"/>
    </source>
</evidence>
<organism evidence="5 6">
    <name type="scientific">Bacillus cereus</name>
    <dbReference type="NCBI Taxonomy" id="1396"/>
    <lineage>
        <taxon>Bacteria</taxon>
        <taxon>Bacillati</taxon>
        <taxon>Bacillota</taxon>
        <taxon>Bacilli</taxon>
        <taxon>Bacillales</taxon>
        <taxon>Bacillaceae</taxon>
        <taxon>Bacillus</taxon>
        <taxon>Bacillus cereus group</taxon>
    </lineage>
</organism>
<dbReference type="InterPro" id="IPR003593">
    <property type="entry name" value="AAA+_ATPase"/>
</dbReference>
<dbReference type="Pfam" id="PF01695">
    <property type="entry name" value="IstB_IS21"/>
    <property type="match status" value="1"/>
</dbReference>
<dbReference type="InterPro" id="IPR002611">
    <property type="entry name" value="IstB_ATP-bd"/>
</dbReference>
<accession>A0AAW5L4G9</accession>
<evidence type="ECO:0000256" key="1">
    <source>
        <dbReference type="ARBA" id="ARBA00008059"/>
    </source>
</evidence>
<evidence type="ECO:0000256" key="2">
    <source>
        <dbReference type="ARBA" id="ARBA00022741"/>
    </source>
</evidence>
<feature type="domain" description="AAA+ ATPase" evidence="4">
    <location>
        <begin position="100"/>
        <end position="233"/>
    </location>
</feature>
<name>A0AAW5L4G9_BACCE</name>
<dbReference type="RefSeq" id="WP_256425582.1">
    <property type="nucleotide sequence ID" value="NZ_JANHDZ010000143.1"/>
</dbReference>
<dbReference type="PANTHER" id="PTHR30050">
    <property type="entry name" value="CHROMOSOMAL REPLICATION INITIATOR PROTEIN DNAA"/>
    <property type="match status" value="1"/>
</dbReference>
<dbReference type="PRINTS" id="PR00300">
    <property type="entry name" value="CLPPROTEASEA"/>
</dbReference>
<dbReference type="InterPro" id="IPR001270">
    <property type="entry name" value="ClpA/B"/>
</dbReference>
<dbReference type="GO" id="GO:0005524">
    <property type="term" value="F:ATP binding"/>
    <property type="evidence" value="ECO:0007669"/>
    <property type="project" value="UniProtKB-KW"/>
</dbReference>
<dbReference type="SUPFAM" id="SSF52540">
    <property type="entry name" value="P-loop containing nucleoside triphosphate hydrolases"/>
    <property type="match status" value="1"/>
</dbReference>
<dbReference type="InterPro" id="IPR028350">
    <property type="entry name" value="DNAC/IstB-like"/>
</dbReference>
<evidence type="ECO:0000313" key="6">
    <source>
        <dbReference type="Proteomes" id="UP001204643"/>
    </source>
</evidence>
<dbReference type="Proteomes" id="UP001204643">
    <property type="component" value="Unassembled WGS sequence"/>
</dbReference>
<dbReference type="InterPro" id="IPR027417">
    <property type="entry name" value="P-loop_NTPase"/>
</dbReference>
<dbReference type="InterPro" id="IPR047661">
    <property type="entry name" value="IstB"/>
</dbReference>
<dbReference type="Gene3D" id="3.40.50.300">
    <property type="entry name" value="P-loop containing nucleotide triphosphate hydrolases"/>
    <property type="match status" value="1"/>
</dbReference>
<dbReference type="EMBL" id="JANHEB010000151">
    <property type="protein sequence ID" value="MCQ6289162.1"/>
    <property type="molecule type" value="Genomic_DNA"/>
</dbReference>
<gene>
    <name evidence="5" type="primary">istB</name>
    <name evidence="5" type="ORF">NPM19_31885</name>
</gene>
<dbReference type="AlphaFoldDB" id="A0AAW5L4G9"/>
<keyword evidence="3" id="KW-0067">ATP-binding</keyword>
<dbReference type="PANTHER" id="PTHR30050:SF4">
    <property type="entry name" value="ATP-BINDING PROTEIN RV3427C IN INSERTION SEQUENCE-RELATED"/>
    <property type="match status" value="1"/>
</dbReference>
<dbReference type="SMART" id="SM00382">
    <property type="entry name" value="AAA"/>
    <property type="match status" value="1"/>
</dbReference>
<keyword evidence="2" id="KW-0547">Nucleotide-binding</keyword>
<dbReference type="CDD" id="cd00009">
    <property type="entry name" value="AAA"/>
    <property type="match status" value="1"/>
</dbReference>
<evidence type="ECO:0000256" key="3">
    <source>
        <dbReference type="ARBA" id="ARBA00022840"/>
    </source>
</evidence>
<dbReference type="NCBIfam" id="NF038214">
    <property type="entry name" value="IS21_help_AAA"/>
    <property type="match status" value="1"/>
</dbReference>
<comment type="caution">
    <text evidence="5">The sequence shown here is derived from an EMBL/GenBank/DDBJ whole genome shotgun (WGS) entry which is preliminary data.</text>
</comment>
<proteinExistence type="inferred from homology"/>
<comment type="similarity">
    <text evidence="1">Belongs to the IS21/IS1162 putative ATP-binding protein family.</text>
</comment>
<evidence type="ECO:0000313" key="5">
    <source>
        <dbReference type="EMBL" id="MCQ6289162.1"/>
    </source>
</evidence>
<sequence length="255" mass="29428">MVVTMDNLQTQFKSLQLSEVAKQLPEMIHTAESNQESYQAFLNRLLAFEIQRREENKIQKRLKLATFPYHKTLGEFRIEEQQSLSSKQLNQLKELTWLEQSYNLILLGPPGVGKTHLAVGLGIEAIYSGYKVAFLAMGELIRFLNTQDISRKSQTIVKRVINADLVIIDDIMYMAMDQKEATLFFHIINQLYDHTSIIFTSNKGPEEWGELIGDPGITTAILDRVIHRVEVIHLNGDSFRMKYRSTIFEKEFDQS</sequence>
<dbReference type="PIRSF" id="PIRSF003073">
    <property type="entry name" value="DNAC_TnpB_IstB"/>
    <property type="match status" value="1"/>
</dbReference>
<reference evidence="5" key="1">
    <citation type="submission" date="2022-07" db="EMBL/GenBank/DDBJ databases">
        <title>Identification and characterization of Bacillus thuringiensis and other Bacillus cereus group isolates from spinach by whole genome sequencing.</title>
        <authorList>
            <person name="Zao X."/>
            <person name="Zervas A."/>
            <person name="Hendriks M."/>
            <person name="Rajkovic A."/>
            <person name="Van Overbeek L."/>
            <person name="Hendriksen N.B."/>
            <person name="Uyttendaele M."/>
        </authorList>
    </citation>
    <scope>NUCLEOTIDE SEQUENCE</scope>
    <source>
        <strain evidence="5">781001F-1</strain>
    </source>
</reference>
<protein>
    <submittedName>
        <fullName evidence="5">IS21-like element helper ATPase IstB</fullName>
    </submittedName>
</protein>